<accession>A0A517NT23</accession>
<name>A0A517NT23_9BACT</name>
<proteinExistence type="predicted"/>
<keyword evidence="2" id="KW-1185">Reference proteome</keyword>
<dbReference type="Proteomes" id="UP000319817">
    <property type="component" value="Chromosome"/>
</dbReference>
<gene>
    <name evidence="1" type="ORF">K239x_22210</name>
</gene>
<dbReference type="EMBL" id="CP036526">
    <property type="protein sequence ID" value="QDT10265.1"/>
    <property type="molecule type" value="Genomic_DNA"/>
</dbReference>
<sequence>MQDELIRGNVKVASVGPSSSARARVTVGPPKPSDRQAEILVEKNGEQIESIVITCPCGEKITIVCDYV</sequence>
<dbReference type="RefSeq" id="WP_145417769.1">
    <property type="nucleotide sequence ID" value="NZ_CP036526.1"/>
</dbReference>
<dbReference type="AlphaFoldDB" id="A0A517NT23"/>
<reference evidence="1 2" key="1">
    <citation type="submission" date="2019-02" db="EMBL/GenBank/DDBJ databases">
        <title>Deep-cultivation of Planctomycetes and their phenomic and genomic characterization uncovers novel biology.</title>
        <authorList>
            <person name="Wiegand S."/>
            <person name="Jogler M."/>
            <person name="Boedeker C."/>
            <person name="Pinto D."/>
            <person name="Vollmers J."/>
            <person name="Rivas-Marin E."/>
            <person name="Kohn T."/>
            <person name="Peeters S.H."/>
            <person name="Heuer A."/>
            <person name="Rast P."/>
            <person name="Oberbeckmann S."/>
            <person name="Bunk B."/>
            <person name="Jeske O."/>
            <person name="Meyerdierks A."/>
            <person name="Storesund J.E."/>
            <person name="Kallscheuer N."/>
            <person name="Luecker S."/>
            <person name="Lage O.M."/>
            <person name="Pohl T."/>
            <person name="Merkel B.J."/>
            <person name="Hornburger P."/>
            <person name="Mueller R.-W."/>
            <person name="Bruemmer F."/>
            <person name="Labrenz M."/>
            <person name="Spormann A.M."/>
            <person name="Op den Camp H."/>
            <person name="Overmann J."/>
            <person name="Amann R."/>
            <person name="Jetten M.S.M."/>
            <person name="Mascher T."/>
            <person name="Medema M.H."/>
            <person name="Devos D.P."/>
            <person name="Kaster A.-K."/>
            <person name="Ovreas L."/>
            <person name="Rohde M."/>
            <person name="Galperin M.Y."/>
            <person name="Jogler C."/>
        </authorList>
    </citation>
    <scope>NUCLEOTIDE SEQUENCE [LARGE SCALE GENOMIC DNA]</scope>
    <source>
        <strain evidence="1 2">K23_9</strain>
    </source>
</reference>
<dbReference type="OrthoDB" id="282104at2"/>
<evidence type="ECO:0000313" key="2">
    <source>
        <dbReference type="Proteomes" id="UP000319817"/>
    </source>
</evidence>
<protein>
    <submittedName>
        <fullName evidence="1">Uncharacterized protein</fullName>
    </submittedName>
</protein>
<evidence type="ECO:0000313" key="1">
    <source>
        <dbReference type="EMBL" id="QDT10265.1"/>
    </source>
</evidence>
<organism evidence="1 2">
    <name type="scientific">Stieleria marina</name>
    <dbReference type="NCBI Taxonomy" id="1930275"/>
    <lineage>
        <taxon>Bacteria</taxon>
        <taxon>Pseudomonadati</taxon>
        <taxon>Planctomycetota</taxon>
        <taxon>Planctomycetia</taxon>
        <taxon>Pirellulales</taxon>
        <taxon>Pirellulaceae</taxon>
        <taxon>Stieleria</taxon>
    </lineage>
</organism>